<organism evidence="1 2">
    <name type="scientific">Halorubellus litoreus</name>
    <dbReference type="NCBI Taxonomy" id="755308"/>
    <lineage>
        <taxon>Archaea</taxon>
        <taxon>Methanobacteriati</taxon>
        <taxon>Methanobacteriota</taxon>
        <taxon>Stenosarchaea group</taxon>
        <taxon>Halobacteria</taxon>
        <taxon>Halobacteriales</taxon>
        <taxon>Halorubellaceae</taxon>
        <taxon>Halorubellus</taxon>
    </lineage>
</organism>
<gene>
    <name evidence="1" type="ORF">ACFQGB_07235</name>
</gene>
<accession>A0ABD5VEP7</accession>
<dbReference type="InterPro" id="IPR055927">
    <property type="entry name" value="DUF7504"/>
</dbReference>
<evidence type="ECO:0000313" key="2">
    <source>
        <dbReference type="Proteomes" id="UP001596395"/>
    </source>
</evidence>
<dbReference type="AlphaFoldDB" id="A0ABD5VEP7"/>
<proteinExistence type="predicted"/>
<dbReference type="EMBL" id="JBHSXN010000001">
    <property type="protein sequence ID" value="MFC6952655.1"/>
    <property type="molecule type" value="Genomic_DNA"/>
</dbReference>
<dbReference type="Pfam" id="PF24336">
    <property type="entry name" value="DUF7504"/>
    <property type="match status" value="1"/>
</dbReference>
<dbReference type="RefSeq" id="WP_336349614.1">
    <property type="nucleotide sequence ID" value="NZ_JAZAQL010000001.1"/>
</dbReference>
<comment type="caution">
    <text evidence="1">The sequence shown here is derived from an EMBL/GenBank/DDBJ whole genome shotgun (WGS) entry which is preliminary data.</text>
</comment>
<sequence length="217" mass="23669">MTDLAPALDTGAVRDGSNVLVVGPPMTGKRELLYEVLAADRGSDRATAFVTTRKAAETVEREYRDVHPDVATLAVVDCVTRQRGFGRNEESPNRRLVSSAGDLTGIGIGLTDFMRRFHEDDALAGASVGMHTLSTLLMYADVRRVYQFLHVLTGRVESSGFLGGFVLDTPVPQDSLGIIKQPFDGLVEVREVEDTGAREYRVRGLPSDAGPRAWTEF</sequence>
<keyword evidence="2" id="KW-1185">Reference proteome</keyword>
<protein>
    <submittedName>
        <fullName evidence="1">Recombinase RecA</fullName>
    </submittedName>
</protein>
<name>A0ABD5VEP7_9EURY</name>
<dbReference type="Proteomes" id="UP001596395">
    <property type="component" value="Unassembled WGS sequence"/>
</dbReference>
<evidence type="ECO:0000313" key="1">
    <source>
        <dbReference type="EMBL" id="MFC6952655.1"/>
    </source>
</evidence>
<reference evidence="1 2" key="1">
    <citation type="journal article" date="2019" name="Int. J. Syst. Evol. Microbiol.">
        <title>The Global Catalogue of Microorganisms (GCM) 10K type strain sequencing project: providing services to taxonomists for standard genome sequencing and annotation.</title>
        <authorList>
            <consortium name="The Broad Institute Genomics Platform"/>
            <consortium name="The Broad Institute Genome Sequencing Center for Infectious Disease"/>
            <person name="Wu L."/>
            <person name="Ma J."/>
        </authorList>
    </citation>
    <scope>NUCLEOTIDE SEQUENCE [LARGE SCALE GENOMIC DNA]</scope>
    <source>
        <strain evidence="1 2">GX26</strain>
    </source>
</reference>